<sequence length="62" mass="7570">MNKDQILSMDTYIFLNFINTKLRDEFENIESLCKFYDLEEEAIINKLDTIDYKYDTETNQFK</sequence>
<dbReference type="Proteomes" id="UP000694308">
    <property type="component" value="Unassembled WGS sequence"/>
</dbReference>
<dbReference type="Pfam" id="PF14056">
    <property type="entry name" value="DUF4250"/>
    <property type="match status" value="1"/>
</dbReference>
<reference evidence="1" key="1">
    <citation type="submission" date="2020-12" db="EMBL/GenBank/DDBJ databases">
        <title>Clostridium thailandense sp. nov., a novel acetogenic bacterium isolated from peat land soil in Thailand.</title>
        <authorList>
            <person name="Chaikitkaew S."/>
            <person name="Birkeland N.K."/>
        </authorList>
    </citation>
    <scope>NUCLEOTIDE SEQUENCE</scope>
    <source>
        <strain evidence="1">PL3</strain>
    </source>
</reference>
<evidence type="ECO:0000313" key="2">
    <source>
        <dbReference type="Proteomes" id="UP000694308"/>
    </source>
</evidence>
<organism evidence="1 2">
    <name type="scientific">Clostridium thailandense</name>
    <dbReference type="NCBI Taxonomy" id="2794346"/>
    <lineage>
        <taxon>Bacteria</taxon>
        <taxon>Bacillati</taxon>
        <taxon>Bacillota</taxon>
        <taxon>Clostridia</taxon>
        <taxon>Eubacteriales</taxon>
        <taxon>Clostridiaceae</taxon>
        <taxon>Clostridium</taxon>
    </lineage>
</organism>
<name>A0A949U2Q5_9CLOT</name>
<comment type="caution">
    <text evidence="1">The sequence shown here is derived from an EMBL/GenBank/DDBJ whole genome shotgun (WGS) entry which is preliminary data.</text>
</comment>
<dbReference type="RefSeq" id="WP_218322434.1">
    <property type="nucleotide sequence ID" value="NZ_JAEEGC010000122.1"/>
</dbReference>
<protein>
    <submittedName>
        <fullName evidence="1">DUF4250 domain-containing protein</fullName>
    </submittedName>
</protein>
<dbReference type="EMBL" id="JAEEGC010000122">
    <property type="protein sequence ID" value="MBV7275383.1"/>
    <property type="molecule type" value="Genomic_DNA"/>
</dbReference>
<accession>A0A949U2Q5</accession>
<dbReference type="InterPro" id="IPR025346">
    <property type="entry name" value="DUF4250"/>
</dbReference>
<dbReference type="AlphaFoldDB" id="A0A949U2Q5"/>
<proteinExistence type="predicted"/>
<keyword evidence="2" id="KW-1185">Reference proteome</keyword>
<gene>
    <name evidence="1" type="ORF">I6U48_21000</name>
</gene>
<evidence type="ECO:0000313" key="1">
    <source>
        <dbReference type="EMBL" id="MBV7275383.1"/>
    </source>
</evidence>